<keyword evidence="1" id="KW-0732">Signal</keyword>
<reference evidence="2" key="1">
    <citation type="submission" date="2025-05" db="UniProtKB">
        <authorList>
            <consortium name="EnsemblMetazoa"/>
        </authorList>
    </citation>
    <scope>IDENTIFICATION</scope>
</reference>
<evidence type="ECO:0000313" key="3">
    <source>
        <dbReference type="Proteomes" id="UP001652700"/>
    </source>
</evidence>
<protein>
    <recommendedName>
        <fullName evidence="4">Single domain-containing protein</fullName>
    </recommendedName>
</protein>
<keyword evidence="3" id="KW-1185">Reference proteome</keyword>
<sequence length="111" mass="12646">MSSQKYTFIMFQFLFLVLFLSLCNVNATVRHRGCSQNNINIYNFISPDETCAEITCSYGVSVRKCKMPTLRPGCFVGSTKQERQQKNFPECCPVVFCGGVIFPNQFVTTKF</sequence>
<dbReference type="RefSeq" id="XP_050499354.1">
    <property type="nucleotide sequence ID" value="XM_050643397.1"/>
</dbReference>
<evidence type="ECO:0000313" key="2">
    <source>
        <dbReference type="EnsemblMetazoa" id="XP_050499354.1"/>
    </source>
</evidence>
<dbReference type="EnsemblMetazoa" id="XM_050643397.1">
    <property type="protein sequence ID" value="XP_050499354.1"/>
    <property type="gene ID" value="LOC126879970"/>
</dbReference>
<accession>A0ABM5JN41</accession>
<evidence type="ECO:0000256" key="1">
    <source>
        <dbReference type="SAM" id="SignalP"/>
    </source>
</evidence>
<organism evidence="2 3">
    <name type="scientific">Diabrotica virgifera virgifera</name>
    <name type="common">western corn rootworm</name>
    <dbReference type="NCBI Taxonomy" id="50390"/>
    <lineage>
        <taxon>Eukaryota</taxon>
        <taxon>Metazoa</taxon>
        <taxon>Ecdysozoa</taxon>
        <taxon>Arthropoda</taxon>
        <taxon>Hexapoda</taxon>
        <taxon>Insecta</taxon>
        <taxon>Pterygota</taxon>
        <taxon>Neoptera</taxon>
        <taxon>Endopterygota</taxon>
        <taxon>Coleoptera</taxon>
        <taxon>Polyphaga</taxon>
        <taxon>Cucujiformia</taxon>
        <taxon>Chrysomeloidea</taxon>
        <taxon>Chrysomelidae</taxon>
        <taxon>Galerucinae</taxon>
        <taxon>Diabroticina</taxon>
        <taxon>Diabroticites</taxon>
        <taxon>Diabrotica</taxon>
    </lineage>
</organism>
<proteinExistence type="predicted"/>
<dbReference type="GeneID" id="126879970"/>
<feature type="chain" id="PRO_5046613689" description="Single domain-containing protein" evidence="1">
    <location>
        <begin position="28"/>
        <end position="111"/>
    </location>
</feature>
<feature type="signal peptide" evidence="1">
    <location>
        <begin position="1"/>
        <end position="27"/>
    </location>
</feature>
<dbReference type="Proteomes" id="UP001652700">
    <property type="component" value="Unplaced"/>
</dbReference>
<name>A0ABM5JN41_DIAVI</name>
<evidence type="ECO:0008006" key="4">
    <source>
        <dbReference type="Google" id="ProtNLM"/>
    </source>
</evidence>